<keyword evidence="2" id="KW-0408">Iron</keyword>
<protein>
    <submittedName>
        <fullName evidence="3">Cytochrome P450</fullName>
        <ecNumber evidence="3">1.14.14.84</ecNumber>
    </submittedName>
</protein>
<sequence length="392" mass="43911">MPLAPCDDTVTIADLTYDPYRFYKTARHHHPVVNVSSVKRTMLTKAEDTKFVKDNWQIFSSDDPSTPMKRAFQAHTLMRKDGAEHMRERTAMTAAFSQRNIRDVWVPLYEKIVDDYIGRLPRGETVDLFHALAAPVSARCLSHLIGLEHASDTDLCRWSQTLIDGAGNFGWADAPFAATDRANDEINQSIQKTVDGHDANETPHAIAAMLNLEVPMDIDVIRSNIKIVIGGGINEPRDAMLTAIYGVLTNPDQLADAKSDNSLWHHAFEESVRWVAPIQVSSRRTLEDVEIRGYLIPKGDVVMTVQASANHDEDMYEDGHLFNLHRPKQPHQAFGNGPHFCLGTHIARRTVADIVLPRLFDRFPNLALDLGAPVLFQGFGFRGPINLPVKLH</sequence>
<dbReference type="InterPro" id="IPR036396">
    <property type="entry name" value="Cyt_P450_sf"/>
</dbReference>
<dbReference type="GO" id="GO:0020037">
    <property type="term" value="F:heme binding"/>
    <property type="evidence" value="ECO:0007669"/>
    <property type="project" value="InterPro"/>
</dbReference>
<comment type="similarity">
    <text evidence="1 2">Belongs to the cytochrome P450 family.</text>
</comment>
<keyword evidence="4" id="KW-1185">Reference proteome</keyword>
<keyword evidence="2" id="KW-0479">Metal-binding</keyword>
<dbReference type="PROSITE" id="PS00086">
    <property type="entry name" value="CYTOCHROME_P450"/>
    <property type="match status" value="1"/>
</dbReference>
<dbReference type="GO" id="GO:0005506">
    <property type="term" value="F:iron ion binding"/>
    <property type="evidence" value="ECO:0007669"/>
    <property type="project" value="InterPro"/>
</dbReference>
<proteinExistence type="inferred from homology"/>
<dbReference type="KEGG" id="apb:SAR116_2093"/>
<reference evidence="3 4" key="1">
    <citation type="journal article" date="2010" name="J. Bacteriol.">
        <title>Complete genome sequence of "Candidatus Puniceispirillum marinum" IMCC1322, a representative of the SAR116 clade in the Alphaproteobacteria.</title>
        <authorList>
            <person name="Oh H.M."/>
            <person name="Kwon K.K."/>
            <person name="Kang I."/>
            <person name="Kang S.G."/>
            <person name="Lee J.H."/>
            <person name="Kim S.J."/>
            <person name="Cho J.C."/>
        </authorList>
    </citation>
    <scope>NUCLEOTIDE SEQUENCE [LARGE SCALE GENOMIC DNA]</scope>
    <source>
        <strain evidence="3 4">IMCC1322</strain>
    </source>
</reference>
<dbReference type="Pfam" id="PF00067">
    <property type="entry name" value="p450"/>
    <property type="match status" value="1"/>
</dbReference>
<accession>D5BNE3</accession>
<name>D5BNE3_PUNMI</name>
<dbReference type="SUPFAM" id="SSF48264">
    <property type="entry name" value="Cytochrome P450"/>
    <property type="match status" value="1"/>
</dbReference>
<dbReference type="AlphaFoldDB" id="D5BNE3"/>
<dbReference type="PANTHER" id="PTHR46696">
    <property type="entry name" value="P450, PUTATIVE (EUROFUNG)-RELATED"/>
    <property type="match status" value="1"/>
</dbReference>
<keyword evidence="2 3" id="KW-0560">Oxidoreductase</keyword>
<dbReference type="EC" id="1.14.14.84" evidence="3"/>
<evidence type="ECO:0000313" key="4">
    <source>
        <dbReference type="Proteomes" id="UP000007460"/>
    </source>
</evidence>
<dbReference type="EMBL" id="CP001751">
    <property type="protein sequence ID" value="ADE40336.1"/>
    <property type="molecule type" value="Genomic_DNA"/>
</dbReference>
<gene>
    <name evidence="3" type="ordered locus">SAR116_2093</name>
</gene>
<dbReference type="InterPro" id="IPR002397">
    <property type="entry name" value="Cyt_P450_B"/>
</dbReference>
<dbReference type="eggNOG" id="COG2124">
    <property type="taxonomic scope" value="Bacteria"/>
</dbReference>
<dbReference type="PANTHER" id="PTHR46696:SF1">
    <property type="entry name" value="CYTOCHROME P450 YJIB-RELATED"/>
    <property type="match status" value="1"/>
</dbReference>
<organism evidence="3 4">
    <name type="scientific">Puniceispirillum marinum (strain IMCC1322)</name>
    <dbReference type="NCBI Taxonomy" id="488538"/>
    <lineage>
        <taxon>Bacteria</taxon>
        <taxon>Pseudomonadati</taxon>
        <taxon>Pseudomonadota</taxon>
        <taxon>Alphaproteobacteria</taxon>
        <taxon>Candidatus Puniceispirillales</taxon>
        <taxon>Candidatus Puniceispirillaceae</taxon>
        <taxon>Candidatus Puniceispirillum</taxon>
    </lineage>
</organism>
<dbReference type="OrthoDB" id="9801155at2"/>
<keyword evidence="2" id="KW-0503">Monooxygenase</keyword>
<dbReference type="Proteomes" id="UP000007460">
    <property type="component" value="Chromosome"/>
</dbReference>
<dbReference type="Gene3D" id="1.10.630.10">
    <property type="entry name" value="Cytochrome P450"/>
    <property type="match status" value="1"/>
</dbReference>
<dbReference type="InterPro" id="IPR017972">
    <property type="entry name" value="Cyt_P450_CS"/>
</dbReference>
<dbReference type="STRING" id="488538.SAR116_2093"/>
<evidence type="ECO:0000313" key="3">
    <source>
        <dbReference type="EMBL" id="ADE40336.1"/>
    </source>
</evidence>
<dbReference type="HOGENOM" id="CLU_033716_0_2_5"/>
<dbReference type="RefSeq" id="WP_013046963.1">
    <property type="nucleotide sequence ID" value="NC_014010.1"/>
</dbReference>
<keyword evidence="2" id="KW-0349">Heme</keyword>
<dbReference type="GO" id="GO:0050056">
    <property type="term" value="F:linalool 8-monooxygenase activity"/>
    <property type="evidence" value="ECO:0007669"/>
    <property type="project" value="UniProtKB-EC"/>
</dbReference>
<dbReference type="InterPro" id="IPR001128">
    <property type="entry name" value="Cyt_P450"/>
</dbReference>
<evidence type="ECO:0000256" key="1">
    <source>
        <dbReference type="ARBA" id="ARBA00010617"/>
    </source>
</evidence>
<evidence type="ECO:0000256" key="2">
    <source>
        <dbReference type="RuleBase" id="RU000461"/>
    </source>
</evidence>
<dbReference type="PRINTS" id="PR00359">
    <property type="entry name" value="BP450"/>
</dbReference>